<reference evidence="2 3" key="1">
    <citation type="submission" date="2018-11" db="EMBL/GenBank/DDBJ databases">
        <title>Genome squencing of methanotrophic bacteria isolated from alkaline groundwater in Korea.</title>
        <authorList>
            <person name="Nguyen L.N."/>
        </authorList>
    </citation>
    <scope>NUCLEOTIDE SEQUENCE [LARGE SCALE GENOMIC DNA]</scope>
    <source>
        <strain evidence="2 3">GW6</strain>
    </source>
</reference>
<dbReference type="EMBL" id="CP034086">
    <property type="protein sequence ID" value="AZG78085.1"/>
    <property type="molecule type" value="Genomic_DNA"/>
</dbReference>
<dbReference type="GO" id="GO:0032259">
    <property type="term" value="P:methylation"/>
    <property type="evidence" value="ECO:0007669"/>
    <property type="project" value="UniProtKB-KW"/>
</dbReference>
<sequence length="237" mass="27251">MFSFESFCPVCSTHQTMKSHSEWFRDFLVCPNCGSSVRERGLALVMNEILPNWRKLQIHESSPSPSGLSRYMAAEAPGYVPTHYFPDRTPGETCGSFRNENLEQMTFNSATFDLTITLDVMEHVFNPERVYLEVWRTLKPRGYYVHTFPIRKWLVTAVTARALLKADGEVEQLVEVPEYHGNPIDERGALVTIDYGYDIGDQIAKWAPFDVRICRFADQTHGILGEYTEVIVCRKRE</sequence>
<dbReference type="AlphaFoldDB" id="A0A3G8MA01"/>
<dbReference type="Gene3D" id="3.40.50.150">
    <property type="entry name" value="Vaccinia Virus protein VP39"/>
    <property type="match status" value="1"/>
</dbReference>
<keyword evidence="2" id="KW-0808">Transferase</keyword>
<dbReference type="Proteomes" id="UP000273982">
    <property type="component" value="Chromosome"/>
</dbReference>
<dbReference type="SUPFAM" id="SSF53335">
    <property type="entry name" value="S-adenosyl-L-methionine-dependent methyltransferases"/>
    <property type="match status" value="1"/>
</dbReference>
<accession>A0A3G8MA01</accession>
<gene>
    <name evidence="2" type="ORF">EHO51_15835</name>
</gene>
<organism evidence="2 3">
    <name type="scientific">Methylocystis rosea</name>
    <dbReference type="NCBI Taxonomy" id="173366"/>
    <lineage>
        <taxon>Bacteria</taxon>
        <taxon>Pseudomonadati</taxon>
        <taxon>Pseudomonadota</taxon>
        <taxon>Alphaproteobacteria</taxon>
        <taxon>Hyphomicrobiales</taxon>
        <taxon>Methylocystaceae</taxon>
        <taxon>Methylocystis</taxon>
    </lineage>
</organism>
<evidence type="ECO:0000313" key="2">
    <source>
        <dbReference type="EMBL" id="AZG78085.1"/>
    </source>
</evidence>
<dbReference type="KEGG" id="mros:EHO51_15835"/>
<proteinExistence type="predicted"/>
<feature type="domain" description="Methyltransferase type 11" evidence="1">
    <location>
        <begin position="96"/>
        <end position="145"/>
    </location>
</feature>
<dbReference type="InterPro" id="IPR029063">
    <property type="entry name" value="SAM-dependent_MTases_sf"/>
</dbReference>
<dbReference type="Pfam" id="PF08241">
    <property type="entry name" value="Methyltransf_11"/>
    <property type="match status" value="1"/>
</dbReference>
<dbReference type="GO" id="GO:0008757">
    <property type="term" value="F:S-adenosylmethionine-dependent methyltransferase activity"/>
    <property type="evidence" value="ECO:0007669"/>
    <property type="project" value="InterPro"/>
</dbReference>
<name>A0A3G8MA01_9HYPH</name>
<protein>
    <submittedName>
        <fullName evidence="2">Methyltransferase domain-containing protein</fullName>
    </submittedName>
</protein>
<evidence type="ECO:0000259" key="1">
    <source>
        <dbReference type="Pfam" id="PF08241"/>
    </source>
</evidence>
<dbReference type="InterPro" id="IPR013216">
    <property type="entry name" value="Methyltransf_11"/>
</dbReference>
<evidence type="ECO:0000313" key="3">
    <source>
        <dbReference type="Proteomes" id="UP000273982"/>
    </source>
</evidence>
<keyword evidence="2" id="KW-0489">Methyltransferase</keyword>